<dbReference type="Proteomes" id="UP001565369">
    <property type="component" value="Unassembled WGS sequence"/>
</dbReference>
<accession>A0ABV4FT44</accession>
<keyword evidence="1" id="KW-1133">Transmembrane helix</keyword>
<gene>
    <name evidence="2" type="ORF">ABIG07_003485</name>
</gene>
<name>A0ABV4FT44_9BRAD</name>
<keyword evidence="1" id="KW-0472">Membrane</keyword>
<reference evidence="2 3" key="1">
    <citation type="submission" date="2024-07" db="EMBL/GenBank/DDBJ databases">
        <title>Genomic Encyclopedia of Type Strains, Phase V (KMG-V): Genome sequencing to study the core and pangenomes of soil and plant-associated prokaryotes.</title>
        <authorList>
            <person name="Whitman W."/>
        </authorList>
    </citation>
    <scope>NUCLEOTIDE SEQUENCE [LARGE SCALE GENOMIC DNA]</scope>
    <source>
        <strain evidence="2 3">USDA 152</strain>
    </source>
</reference>
<dbReference type="EMBL" id="JBGBZJ010000003">
    <property type="protein sequence ID" value="MEY9454537.1"/>
    <property type="molecule type" value="Genomic_DNA"/>
</dbReference>
<keyword evidence="1" id="KW-0812">Transmembrane</keyword>
<proteinExistence type="predicted"/>
<sequence>MSNISKFGLREWLVPPVLLPIFFALVIAGAVLIQW</sequence>
<evidence type="ECO:0000313" key="3">
    <source>
        <dbReference type="Proteomes" id="UP001565369"/>
    </source>
</evidence>
<keyword evidence="3" id="KW-1185">Reference proteome</keyword>
<protein>
    <submittedName>
        <fullName evidence="2">Uncharacterized protein</fullName>
    </submittedName>
</protein>
<organism evidence="2 3">
    <name type="scientific">Bradyrhizobium ottawaense</name>
    <dbReference type="NCBI Taxonomy" id="931866"/>
    <lineage>
        <taxon>Bacteria</taxon>
        <taxon>Pseudomonadati</taxon>
        <taxon>Pseudomonadota</taxon>
        <taxon>Alphaproteobacteria</taxon>
        <taxon>Hyphomicrobiales</taxon>
        <taxon>Nitrobacteraceae</taxon>
        <taxon>Bradyrhizobium</taxon>
    </lineage>
</organism>
<feature type="transmembrane region" description="Helical" evidence="1">
    <location>
        <begin position="12"/>
        <end position="33"/>
    </location>
</feature>
<evidence type="ECO:0000256" key="1">
    <source>
        <dbReference type="SAM" id="Phobius"/>
    </source>
</evidence>
<comment type="caution">
    <text evidence="2">The sequence shown here is derived from an EMBL/GenBank/DDBJ whole genome shotgun (WGS) entry which is preliminary data.</text>
</comment>
<evidence type="ECO:0000313" key="2">
    <source>
        <dbReference type="EMBL" id="MEY9454537.1"/>
    </source>
</evidence>